<dbReference type="EMBL" id="JAOB01000060">
    <property type="protein sequence ID" value="EUA30350.1"/>
    <property type="molecule type" value="Genomic_DNA"/>
</dbReference>
<accession>X8AHM6</accession>
<gene>
    <name evidence="3" type="ORF">I553_4607</name>
</gene>
<dbReference type="InterPro" id="IPR009075">
    <property type="entry name" value="AcylCo_DH/oxidase_C"/>
</dbReference>
<dbReference type="Pfam" id="PF00441">
    <property type="entry name" value="Acyl-CoA_dh_1"/>
    <property type="match status" value="1"/>
</dbReference>
<sequence>MNLDHYFASWFERYARSFSGTIAGGTSEIHRNIIAQRVLGLPQR</sequence>
<feature type="domain" description="Acyl-CoA dehydrogenase/oxidase C-terminal" evidence="2">
    <location>
        <begin position="11"/>
        <end position="39"/>
    </location>
</feature>
<proteinExistence type="predicted"/>
<reference evidence="3" key="1">
    <citation type="submission" date="2014-01" db="EMBL/GenBank/DDBJ databases">
        <authorList>
            <person name="Brown-Elliot B."/>
            <person name="Wallace R."/>
            <person name="Lenaerts A."/>
            <person name="Ordway D."/>
            <person name="DeGroote M.A."/>
            <person name="Parker T."/>
            <person name="Sizemore C."/>
            <person name="Tallon L.J."/>
            <person name="Sadzewicz L.K."/>
            <person name="Sengamalay N."/>
            <person name="Fraser C.M."/>
            <person name="Hine E."/>
            <person name="Shefchek K.A."/>
            <person name="Das S.P."/>
            <person name="Tettelin H."/>
        </authorList>
    </citation>
    <scope>NUCLEOTIDE SEQUENCE [LARGE SCALE GENOMIC DNA]</scope>
    <source>
        <strain evidence="3">4042</strain>
    </source>
</reference>
<evidence type="ECO:0000256" key="1">
    <source>
        <dbReference type="ARBA" id="ARBA00022630"/>
    </source>
</evidence>
<dbReference type="AlphaFoldDB" id="X8AHM6"/>
<dbReference type="InterPro" id="IPR036250">
    <property type="entry name" value="AcylCo_DH-like_C"/>
</dbReference>
<comment type="caution">
    <text evidence="3">The sequence shown here is derived from an EMBL/GenBank/DDBJ whole genome shotgun (WGS) entry which is preliminary data.</text>
</comment>
<evidence type="ECO:0000313" key="3">
    <source>
        <dbReference type="EMBL" id="EUA30350.1"/>
    </source>
</evidence>
<dbReference type="SUPFAM" id="SSF47203">
    <property type="entry name" value="Acyl-CoA dehydrogenase C-terminal domain-like"/>
    <property type="match status" value="1"/>
</dbReference>
<evidence type="ECO:0000259" key="2">
    <source>
        <dbReference type="Pfam" id="PF00441"/>
    </source>
</evidence>
<name>X8AHM6_MYCXE</name>
<keyword evidence="1" id="KW-0285">Flavoprotein</keyword>
<dbReference type="PATRIC" id="fig|1299334.3.peg.6280"/>
<dbReference type="GO" id="GO:0016627">
    <property type="term" value="F:oxidoreductase activity, acting on the CH-CH group of donors"/>
    <property type="evidence" value="ECO:0007669"/>
    <property type="project" value="InterPro"/>
</dbReference>
<organism evidence="3">
    <name type="scientific">Mycobacterium xenopi 4042</name>
    <dbReference type="NCBI Taxonomy" id="1299334"/>
    <lineage>
        <taxon>Bacteria</taxon>
        <taxon>Bacillati</taxon>
        <taxon>Actinomycetota</taxon>
        <taxon>Actinomycetes</taxon>
        <taxon>Mycobacteriales</taxon>
        <taxon>Mycobacteriaceae</taxon>
        <taxon>Mycobacterium</taxon>
    </lineage>
</organism>
<protein>
    <submittedName>
        <fullName evidence="3">Acyl-CoA dehydrogenase, C-terminal domain protein</fullName>
    </submittedName>
</protein>
<dbReference type="Gene3D" id="1.20.140.10">
    <property type="entry name" value="Butyryl-CoA Dehydrogenase, subunit A, domain 3"/>
    <property type="match status" value="1"/>
</dbReference>